<comment type="caution">
    <text evidence="3">The sequence shown here is derived from an EMBL/GenBank/DDBJ whole genome shotgun (WGS) entry which is preliminary data.</text>
</comment>
<dbReference type="AlphaFoldDB" id="A0A538SK09"/>
<dbReference type="GO" id="GO:0016787">
    <property type="term" value="F:hydrolase activity"/>
    <property type="evidence" value="ECO:0007669"/>
    <property type="project" value="UniProtKB-KW"/>
</dbReference>
<evidence type="ECO:0000313" key="3">
    <source>
        <dbReference type="EMBL" id="TMQ51708.1"/>
    </source>
</evidence>
<feature type="region of interest" description="Disordered" evidence="1">
    <location>
        <begin position="1"/>
        <end position="33"/>
    </location>
</feature>
<keyword evidence="3" id="KW-0378">Hydrolase</keyword>
<feature type="compositionally biased region" description="Basic and acidic residues" evidence="1">
    <location>
        <begin position="1"/>
        <end position="14"/>
    </location>
</feature>
<reference evidence="3 4" key="1">
    <citation type="journal article" date="2019" name="Nat. Microbiol.">
        <title>Mediterranean grassland soil C-N compound turnover is dependent on rainfall and depth, and is mediated by genomically divergent microorganisms.</title>
        <authorList>
            <person name="Diamond S."/>
            <person name="Andeer P.F."/>
            <person name="Li Z."/>
            <person name="Crits-Christoph A."/>
            <person name="Burstein D."/>
            <person name="Anantharaman K."/>
            <person name="Lane K.R."/>
            <person name="Thomas B.C."/>
            <person name="Pan C."/>
            <person name="Northen T.R."/>
            <person name="Banfield J.F."/>
        </authorList>
    </citation>
    <scope>NUCLEOTIDE SEQUENCE [LARGE SCALE GENOMIC DNA]</scope>
    <source>
        <strain evidence="3">WS_3</strain>
    </source>
</reference>
<gene>
    <name evidence="3" type="ORF">E6K73_05105</name>
</gene>
<proteinExistence type="predicted"/>
<dbReference type="PANTHER" id="PTHR42103">
    <property type="entry name" value="ALPHA/BETA-HYDROLASES SUPERFAMILY PROTEIN"/>
    <property type="match status" value="1"/>
</dbReference>
<name>A0A538SK09_UNCEI</name>
<dbReference type="InterPro" id="IPR029058">
    <property type="entry name" value="AB_hydrolase_fold"/>
</dbReference>
<evidence type="ECO:0000256" key="1">
    <source>
        <dbReference type="SAM" id="MobiDB-lite"/>
    </source>
</evidence>
<dbReference type="EMBL" id="VBOT01000058">
    <property type="protein sequence ID" value="TMQ51708.1"/>
    <property type="molecule type" value="Genomic_DNA"/>
</dbReference>
<accession>A0A538SK09</accession>
<dbReference type="Proteomes" id="UP000320184">
    <property type="component" value="Unassembled WGS sequence"/>
</dbReference>
<evidence type="ECO:0000259" key="2">
    <source>
        <dbReference type="Pfam" id="PF12146"/>
    </source>
</evidence>
<sequence length="261" mass="28345">MDARYRMPARDGGGRRSQLRHPRPRARRPPARALHARQMRAGPAGSAASRLVAVTIEGPAGPLEGLLQVRETTPAIAAVVCHPHPLYGGTLHNKVVHRMASALFDLGAAVLRFNFRGAGKSAGHHDRGIGELEDARAALGFLSRRFPGARRWVGGFSFGAWVAARLAASEPAIDRLILVAPPVSRSGFEVLRTSRVPKLIVQGTRDDLCPLEELEREYPTWAEPKQLIKIEGASHFFDRQLGELKQILLEALAGDSKGSTS</sequence>
<evidence type="ECO:0000313" key="4">
    <source>
        <dbReference type="Proteomes" id="UP000320184"/>
    </source>
</evidence>
<organism evidence="3 4">
    <name type="scientific">Eiseniibacteriota bacterium</name>
    <dbReference type="NCBI Taxonomy" id="2212470"/>
    <lineage>
        <taxon>Bacteria</taxon>
        <taxon>Candidatus Eiseniibacteriota</taxon>
    </lineage>
</organism>
<feature type="domain" description="Serine aminopeptidase S33" evidence="2">
    <location>
        <begin position="88"/>
        <end position="183"/>
    </location>
</feature>
<dbReference type="InterPro" id="IPR022742">
    <property type="entry name" value="Hydrolase_4"/>
</dbReference>
<dbReference type="PANTHER" id="PTHR42103:SF2">
    <property type="entry name" value="AB HYDROLASE-1 DOMAIN-CONTAINING PROTEIN"/>
    <property type="match status" value="1"/>
</dbReference>
<protein>
    <submittedName>
        <fullName evidence="3">Alpha/beta hydrolase</fullName>
    </submittedName>
</protein>
<dbReference type="Gene3D" id="3.40.50.1820">
    <property type="entry name" value="alpha/beta hydrolase"/>
    <property type="match status" value="1"/>
</dbReference>
<dbReference type="Pfam" id="PF12146">
    <property type="entry name" value="Hydrolase_4"/>
    <property type="match status" value="1"/>
</dbReference>
<feature type="compositionally biased region" description="Basic residues" evidence="1">
    <location>
        <begin position="17"/>
        <end position="33"/>
    </location>
</feature>
<dbReference type="SUPFAM" id="SSF53474">
    <property type="entry name" value="alpha/beta-Hydrolases"/>
    <property type="match status" value="1"/>
</dbReference>